<proteinExistence type="predicted"/>
<dbReference type="AlphaFoldDB" id="A0A1H9FWJ0"/>
<name>A0A1H9FWJ0_9BACT</name>
<protein>
    <submittedName>
        <fullName evidence="1">Uncharacterized protein</fullName>
    </submittedName>
</protein>
<organism evidence="1 2">
    <name type="scientific">Neolewinella agarilytica</name>
    <dbReference type="NCBI Taxonomy" id="478744"/>
    <lineage>
        <taxon>Bacteria</taxon>
        <taxon>Pseudomonadati</taxon>
        <taxon>Bacteroidota</taxon>
        <taxon>Saprospiria</taxon>
        <taxon>Saprospirales</taxon>
        <taxon>Lewinellaceae</taxon>
        <taxon>Neolewinella</taxon>
    </lineage>
</organism>
<dbReference type="EMBL" id="FOFB01000009">
    <property type="protein sequence ID" value="SEQ42169.1"/>
    <property type="molecule type" value="Genomic_DNA"/>
</dbReference>
<evidence type="ECO:0000313" key="1">
    <source>
        <dbReference type="EMBL" id="SEQ42169.1"/>
    </source>
</evidence>
<dbReference type="Proteomes" id="UP000199021">
    <property type="component" value="Unassembled WGS sequence"/>
</dbReference>
<accession>A0A1H9FWJ0</accession>
<gene>
    <name evidence="1" type="ORF">SAMN05444359_109127</name>
</gene>
<dbReference type="InParanoid" id="A0A1H9FWJ0"/>
<keyword evidence="2" id="KW-1185">Reference proteome</keyword>
<reference evidence="2" key="1">
    <citation type="submission" date="2016-10" db="EMBL/GenBank/DDBJ databases">
        <authorList>
            <person name="Varghese N."/>
            <person name="Submissions S."/>
        </authorList>
    </citation>
    <scope>NUCLEOTIDE SEQUENCE [LARGE SCALE GENOMIC DNA]</scope>
    <source>
        <strain evidence="2">DSM 24740</strain>
    </source>
</reference>
<sequence>MIEVIDGRGMLKTGIKQSRQRLNRVIMKMTSTFEQFVTAKINNDVLSKISGGISQEDFDAVMAHLFVNNRAQYEIVKQMAQDGMINIE</sequence>
<dbReference type="STRING" id="478744.SAMN05444359_109127"/>
<evidence type="ECO:0000313" key="2">
    <source>
        <dbReference type="Proteomes" id="UP000199021"/>
    </source>
</evidence>